<name>A0A917JXM6_9GAMM</name>
<protein>
    <recommendedName>
        <fullName evidence="3">Transmembrane protein</fullName>
    </recommendedName>
</protein>
<organism evidence="1 2">
    <name type="scientific">Legionella impletisoli</name>
    <dbReference type="NCBI Taxonomy" id="343510"/>
    <lineage>
        <taxon>Bacteria</taxon>
        <taxon>Pseudomonadati</taxon>
        <taxon>Pseudomonadota</taxon>
        <taxon>Gammaproteobacteria</taxon>
        <taxon>Legionellales</taxon>
        <taxon>Legionellaceae</taxon>
        <taxon>Legionella</taxon>
    </lineage>
</organism>
<evidence type="ECO:0000313" key="1">
    <source>
        <dbReference type="EMBL" id="GGI90169.1"/>
    </source>
</evidence>
<proteinExistence type="predicted"/>
<dbReference type="SUPFAM" id="SSF52833">
    <property type="entry name" value="Thioredoxin-like"/>
    <property type="match status" value="1"/>
</dbReference>
<evidence type="ECO:0000313" key="2">
    <source>
        <dbReference type="Proteomes" id="UP000630149"/>
    </source>
</evidence>
<keyword evidence="2" id="KW-1185">Reference proteome</keyword>
<dbReference type="InterPro" id="IPR036249">
    <property type="entry name" value="Thioredoxin-like_sf"/>
</dbReference>
<gene>
    <name evidence="1" type="ORF">GCM10007966_18700</name>
</gene>
<reference evidence="1" key="2">
    <citation type="submission" date="2020-09" db="EMBL/GenBank/DDBJ databases">
        <authorList>
            <person name="Sun Q."/>
            <person name="Ohkuma M."/>
        </authorList>
    </citation>
    <scope>NUCLEOTIDE SEQUENCE</scope>
    <source>
        <strain evidence="1">JCM 13919</strain>
    </source>
</reference>
<accession>A0A917JXM6</accession>
<comment type="caution">
    <text evidence="1">The sequence shown here is derived from an EMBL/GenBank/DDBJ whole genome shotgun (WGS) entry which is preliminary data.</text>
</comment>
<sequence length="177" mass="20067">MNYNRRYLVPIILVFLFASPGIAAYVFYHHPQWLAGTKLNHGILLQPPIAIKNAPHPSKWQLVLWAPSVCDKTCEHQLEALARIRLALGRRLYEVNVQLLLGPQAEALSSNLISKLKDHDILIARLNESHSQSGANLPHYSQLYIENPTGYLVLAYSSQTKPEPIHKDLKHLLNVKE</sequence>
<dbReference type="AlphaFoldDB" id="A0A917JXM6"/>
<dbReference type="RefSeq" id="WP_131777050.1">
    <property type="nucleotide sequence ID" value="NZ_BMOB01000008.1"/>
</dbReference>
<dbReference type="Proteomes" id="UP000630149">
    <property type="component" value="Unassembled WGS sequence"/>
</dbReference>
<evidence type="ECO:0008006" key="3">
    <source>
        <dbReference type="Google" id="ProtNLM"/>
    </source>
</evidence>
<dbReference type="EMBL" id="BMOB01000008">
    <property type="protein sequence ID" value="GGI90169.1"/>
    <property type="molecule type" value="Genomic_DNA"/>
</dbReference>
<dbReference type="OrthoDB" id="9785445at2"/>
<reference evidence="1" key="1">
    <citation type="journal article" date="2014" name="Int. J. Syst. Evol. Microbiol.">
        <title>Complete genome sequence of Corynebacterium casei LMG S-19264T (=DSM 44701T), isolated from a smear-ripened cheese.</title>
        <authorList>
            <consortium name="US DOE Joint Genome Institute (JGI-PGF)"/>
            <person name="Walter F."/>
            <person name="Albersmeier A."/>
            <person name="Kalinowski J."/>
            <person name="Ruckert C."/>
        </authorList>
    </citation>
    <scope>NUCLEOTIDE SEQUENCE</scope>
    <source>
        <strain evidence="1">JCM 13919</strain>
    </source>
</reference>